<accession>L9LCR9</accession>
<reference evidence="2" key="2">
    <citation type="journal article" date="2013" name="Nat. Commun.">
        <title>Genome of the Chinese tree shrew.</title>
        <authorList>
            <person name="Fan Y."/>
            <person name="Huang Z.Y."/>
            <person name="Cao C.C."/>
            <person name="Chen C.S."/>
            <person name="Chen Y.X."/>
            <person name="Fan D.D."/>
            <person name="He J."/>
            <person name="Hou H.L."/>
            <person name="Hu L."/>
            <person name="Hu X.T."/>
            <person name="Jiang X.T."/>
            <person name="Lai R."/>
            <person name="Lang Y.S."/>
            <person name="Liang B."/>
            <person name="Liao S.G."/>
            <person name="Mu D."/>
            <person name="Ma Y.Y."/>
            <person name="Niu Y.Y."/>
            <person name="Sun X.Q."/>
            <person name="Xia J.Q."/>
            <person name="Xiao J."/>
            <person name="Xiong Z.Q."/>
            <person name="Xu L."/>
            <person name="Yang L."/>
            <person name="Zhang Y."/>
            <person name="Zhao W."/>
            <person name="Zhao X.D."/>
            <person name="Zheng Y.T."/>
            <person name="Zhou J.M."/>
            <person name="Zhu Y.B."/>
            <person name="Zhang G.J."/>
            <person name="Wang J."/>
            <person name="Yao Y.G."/>
        </authorList>
    </citation>
    <scope>NUCLEOTIDE SEQUENCE [LARGE SCALE GENOMIC DNA]</scope>
</reference>
<organism evidence="1 2">
    <name type="scientific">Tupaia chinensis</name>
    <name type="common">Chinese tree shrew</name>
    <name type="synonym">Tupaia belangeri chinensis</name>
    <dbReference type="NCBI Taxonomy" id="246437"/>
    <lineage>
        <taxon>Eukaryota</taxon>
        <taxon>Metazoa</taxon>
        <taxon>Chordata</taxon>
        <taxon>Craniata</taxon>
        <taxon>Vertebrata</taxon>
        <taxon>Euteleostomi</taxon>
        <taxon>Mammalia</taxon>
        <taxon>Eutheria</taxon>
        <taxon>Euarchontoglires</taxon>
        <taxon>Scandentia</taxon>
        <taxon>Tupaiidae</taxon>
        <taxon>Tupaia</taxon>
    </lineage>
</organism>
<dbReference type="Proteomes" id="UP000011518">
    <property type="component" value="Unassembled WGS sequence"/>
</dbReference>
<proteinExistence type="predicted"/>
<dbReference type="EMBL" id="KB320387">
    <property type="protein sequence ID" value="ELW72860.1"/>
    <property type="molecule type" value="Genomic_DNA"/>
</dbReference>
<reference evidence="2" key="1">
    <citation type="submission" date="2012-07" db="EMBL/GenBank/DDBJ databases">
        <title>Genome of the Chinese tree shrew, a rising model animal genetically related to primates.</title>
        <authorList>
            <person name="Zhang G."/>
            <person name="Fan Y."/>
            <person name="Yao Y."/>
            <person name="Huang Z."/>
        </authorList>
    </citation>
    <scope>NUCLEOTIDE SEQUENCE [LARGE SCALE GENOMIC DNA]</scope>
</reference>
<evidence type="ECO:0000313" key="2">
    <source>
        <dbReference type="Proteomes" id="UP000011518"/>
    </source>
</evidence>
<keyword evidence="2" id="KW-1185">Reference proteome</keyword>
<protein>
    <submittedName>
        <fullName evidence="1">Uncharacterized protein</fullName>
    </submittedName>
</protein>
<evidence type="ECO:0000313" key="1">
    <source>
        <dbReference type="EMBL" id="ELW72860.1"/>
    </source>
</evidence>
<sequence>MEYFLEDEEYEPQKQLICPRGLVHRAVEVMYAPSSVCPSSGSRNTDLGDSCAGLEGQLKAVEQNGTNRLVHRLSL</sequence>
<name>L9LCR9_TUPCH</name>
<gene>
    <name evidence="1" type="ORF">TREES_T100003738</name>
</gene>
<dbReference type="AlphaFoldDB" id="L9LCR9"/>
<dbReference type="InParanoid" id="L9LCR9"/>